<dbReference type="Proteomes" id="UP000304880">
    <property type="component" value="Unassembled WGS sequence"/>
</dbReference>
<gene>
    <name evidence="2" type="ORF">FHD67_14000</name>
</gene>
<dbReference type="CDD" id="cd02440">
    <property type="entry name" value="AdoMet_MTases"/>
    <property type="match status" value="1"/>
</dbReference>
<dbReference type="SUPFAM" id="SSF53335">
    <property type="entry name" value="S-adenosyl-L-methionine-dependent methyltransferases"/>
    <property type="match status" value="1"/>
</dbReference>
<organism evidence="2 3">
    <name type="scientific">Paracoccus haeundaensis</name>
    <dbReference type="NCBI Taxonomy" id="225362"/>
    <lineage>
        <taxon>Bacteria</taxon>
        <taxon>Pseudomonadati</taxon>
        <taxon>Pseudomonadota</taxon>
        <taxon>Alphaproteobacteria</taxon>
        <taxon>Rhodobacterales</taxon>
        <taxon>Paracoccaceae</taxon>
        <taxon>Paracoccus</taxon>
    </lineage>
</organism>
<dbReference type="AlphaFoldDB" id="A0A5C4R3V5"/>
<name>A0A5C4R3V5_9RHOB</name>
<feature type="domain" description="DUF4942" evidence="1">
    <location>
        <begin position="91"/>
        <end position="279"/>
    </location>
</feature>
<dbReference type="InterPro" id="IPR029063">
    <property type="entry name" value="SAM-dependent_MTases_sf"/>
</dbReference>
<evidence type="ECO:0000313" key="3">
    <source>
        <dbReference type="Proteomes" id="UP000304880"/>
    </source>
</evidence>
<evidence type="ECO:0000259" key="1">
    <source>
        <dbReference type="Pfam" id="PF13708"/>
    </source>
</evidence>
<dbReference type="Pfam" id="PF13708">
    <property type="entry name" value="DUF4942"/>
    <property type="match status" value="1"/>
</dbReference>
<sequence length="479" mass="52768">MNTRTTFSAGALVAPMNIMSICAAREAALTQMQDAIGTLSDGYSRALDAAETAKGATAGHSCYLHYSDNEAVKSDLFSAFDPVAVLARYKRTLDAAIWLRIVEESRLKEIMDRTERDQLDKQMGADDMPEPTLENIRATLERLTLDADLIFMRGVARAFSELDPAFKSHDAFKIGKRMIFTWVFDDGGYWSYSGRGEQMRRTLADVERVFSQLSGQRSYGDLEGAINAARRGGWGARQTEIETEYFTARCFKNGNLHLWVKDADLLRKVNQVLASYYGEVLADAAGADEQPADFRTGTAVAKDLAFYPTPAATVEELLSDLPIKAGTRVLEPSAGIGAIVRPVLKMGATVDAIEIHPDRAAALRGMAHPALKVHCANFLKVTPAPVYDLILMNPPFSGTHFMDHVKHAWDFLAPGGELRAILPASAEVGSTAKHERFRAWAAQHSPRGYRCHQWRDLPPESFASVGVRINTVVLTLQKC</sequence>
<dbReference type="GO" id="GO:0008168">
    <property type="term" value="F:methyltransferase activity"/>
    <property type="evidence" value="ECO:0007669"/>
    <property type="project" value="InterPro"/>
</dbReference>
<protein>
    <submittedName>
        <fullName evidence="2">DUF4942 domain-containing protein</fullName>
    </submittedName>
</protein>
<reference evidence="2 3" key="1">
    <citation type="submission" date="2019-06" db="EMBL/GenBank/DDBJ databases">
        <authorList>
            <person name="Li J."/>
        </authorList>
    </citation>
    <scope>NUCLEOTIDE SEQUENCE [LARGE SCALE GENOMIC DNA]</scope>
    <source>
        <strain evidence="2 3">CGMCC 1.8012</strain>
    </source>
</reference>
<proteinExistence type="predicted"/>
<dbReference type="InterPro" id="IPR002052">
    <property type="entry name" value="DNA_methylase_N6_adenine_CS"/>
</dbReference>
<dbReference type="GO" id="GO:0003676">
    <property type="term" value="F:nucleic acid binding"/>
    <property type="evidence" value="ECO:0007669"/>
    <property type="project" value="InterPro"/>
</dbReference>
<accession>A0A5C4R3V5</accession>
<comment type="caution">
    <text evidence="2">The sequence shown here is derived from an EMBL/GenBank/DDBJ whole genome shotgun (WGS) entry which is preliminary data.</text>
</comment>
<dbReference type="Gene3D" id="3.40.50.150">
    <property type="entry name" value="Vaccinia Virus protein VP39"/>
    <property type="match status" value="1"/>
</dbReference>
<dbReference type="InterPro" id="IPR031339">
    <property type="entry name" value="DUF4942"/>
</dbReference>
<dbReference type="PRINTS" id="PR00507">
    <property type="entry name" value="N12N6MTFRASE"/>
</dbReference>
<dbReference type="EMBL" id="VDDC01000026">
    <property type="protein sequence ID" value="TNH38575.1"/>
    <property type="molecule type" value="Genomic_DNA"/>
</dbReference>
<keyword evidence="3" id="KW-1185">Reference proteome</keyword>
<dbReference type="GO" id="GO:0032259">
    <property type="term" value="P:methylation"/>
    <property type="evidence" value="ECO:0007669"/>
    <property type="project" value="InterPro"/>
</dbReference>
<evidence type="ECO:0000313" key="2">
    <source>
        <dbReference type="EMBL" id="TNH38575.1"/>
    </source>
</evidence>
<dbReference type="PROSITE" id="PS00092">
    <property type="entry name" value="N6_MTASE"/>
    <property type="match status" value="1"/>
</dbReference>